<dbReference type="Gene3D" id="2.40.10.220">
    <property type="entry name" value="predicted glycosyltransferase like domains"/>
    <property type="match status" value="1"/>
</dbReference>
<comment type="caution">
    <text evidence="2">The sequence shown here is derived from an EMBL/GenBank/DDBJ whole genome shotgun (WGS) entry which is preliminary data.</text>
</comment>
<name>A0ABQ2R557_9GAMM</name>
<feature type="domain" description="PilZ" evidence="1">
    <location>
        <begin position="9"/>
        <end position="99"/>
    </location>
</feature>
<dbReference type="Proteomes" id="UP000619118">
    <property type="component" value="Unassembled WGS sequence"/>
</dbReference>
<evidence type="ECO:0000313" key="3">
    <source>
        <dbReference type="Proteomes" id="UP000619118"/>
    </source>
</evidence>
<evidence type="ECO:0000313" key="2">
    <source>
        <dbReference type="EMBL" id="GGQ11433.1"/>
    </source>
</evidence>
<accession>A0ABQ2R557</accession>
<dbReference type="InterPro" id="IPR009875">
    <property type="entry name" value="PilZ_domain"/>
</dbReference>
<keyword evidence="3" id="KW-1185">Reference proteome</keyword>
<dbReference type="Pfam" id="PF07238">
    <property type="entry name" value="PilZ"/>
    <property type="match status" value="1"/>
</dbReference>
<organism evidence="2 3">
    <name type="scientific">Shewanella litoralis</name>
    <dbReference type="NCBI Taxonomy" id="2282700"/>
    <lineage>
        <taxon>Bacteria</taxon>
        <taxon>Pseudomonadati</taxon>
        <taxon>Pseudomonadota</taxon>
        <taxon>Gammaproteobacteria</taxon>
        <taxon>Alteromonadales</taxon>
        <taxon>Shewanellaceae</taxon>
        <taxon>Shewanella</taxon>
    </lineage>
</organism>
<gene>
    <name evidence="2" type="ORF">GCM10009411_10120</name>
</gene>
<evidence type="ECO:0000259" key="1">
    <source>
        <dbReference type="Pfam" id="PF07238"/>
    </source>
</evidence>
<dbReference type="EMBL" id="BMQX01000005">
    <property type="protein sequence ID" value="GGQ11433.1"/>
    <property type="molecule type" value="Genomic_DNA"/>
</dbReference>
<sequence>MHSFMVDLVVNYDTLHKLYRAYMPFIKPAGLFIATTESHFLGQELTISYRLPNATQANEFKGTVVWINPLGASGGRPAGIGVKIKTDVESHKHHIEKLLSSELSSSDLTCTM</sequence>
<proteinExistence type="predicted"/>
<reference evidence="3" key="1">
    <citation type="journal article" date="2019" name="Int. J. Syst. Evol. Microbiol.">
        <title>The Global Catalogue of Microorganisms (GCM) 10K type strain sequencing project: providing services to taxonomists for standard genome sequencing and annotation.</title>
        <authorList>
            <consortium name="The Broad Institute Genomics Platform"/>
            <consortium name="The Broad Institute Genome Sequencing Center for Infectious Disease"/>
            <person name="Wu L."/>
            <person name="Ma J."/>
        </authorList>
    </citation>
    <scope>NUCLEOTIDE SEQUENCE [LARGE SCALE GENOMIC DNA]</scope>
    <source>
        <strain evidence="3">JCM 32306</strain>
    </source>
</reference>
<protein>
    <submittedName>
        <fullName evidence="2">Pilus assembly protein PilZ</fullName>
    </submittedName>
</protein>